<dbReference type="InterPro" id="IPR003593">
    <property type="entry name" value="AAA+_ATPase"/>
</dbReference>
<dbReference type="GO" id="GO:0005524">
    <property type="term" value="F:ATP binding"/>
    <property type="evidence" value="ECO:0007669"/>
    <property type="project" value="UniProtKB-KW"/>
</dbReference>
<dbReference type="CDD" id="cd03255">
    <property type="entry name" value="ABC_MJ0796_LolCDE_FtsE"/>
    <property type="match status" value="1"/>
</dbReference>
<gene>
    <name evidence="6" type="ORF">SAMN05421753_111150</name>
</gene>
<protein>
    <submittedName>
        <fullName evidence="6">Putative ABC transport system ATP-binding protein</fullName>
    </submittedName>
</protein>
<sequence length="222" mass="24503">MIEVRNVTKSYRSGAGNVDVLRGVTCEFVEGSCSFILGPSGSGKSTLLYLLGALDLPTSGEIVFGGRSLGKLSAGQQNLFRRHEVGFVFQSFNLLKNLDALNNTLVPFIAEGCTPELRRRAGELLDRVGLQNRWHHRPSQLSGGEQQRVAIARAVLKQPRVILADEPTGELDSDSGRVVFELLRELQQEQGATVITVTHDDRYLRDTDQILRLENGRLSTKT</sequence>
<evidence type="ECO:0000259" key="5">
    <source>
        <dbReference type="PROSITE" id="PS50893"/>
    </source>
</evidence>
<name>A0A1I3K8D2_9PLAN</name>
<dbReference type="InterPro" id="IPR017871">
    <property type="entry name" value="ABC_transporter-like_CS"/>
</dbReference>
<dbReference type="InterPro" id="IPR015854">
    <property type="entry name" value="ABC_transpr_LolD-like"/>
</dbReference>
<comment type="similarity">
    <text evidence="4">Belongs to the ABC transporter superfamily. Macrolide exporter (TC 3.A.1.122) family.</text>
</comment>
<dbReference type="Gene3D" id="3.40.50.300">
    <property type="entry name" value="P-loop containing nucleotide triphosphate hydrolases"/>
    <property type="match status" value="1"/>
</dbReference>
<dbReference type="STRING" id="1576369.SAMN05421753_111150"/>
<dbReference type="SUPFAM" id="SSF52540">
    <property type="entry name" value="P-loop containing nucleoside triphosphate hydrolases"/>
    <property type="match status" value="1"/>
</dbReference>
<feature type="domain" description="ABC transporter" evidence="5">
    <location>
        <begin position="2"/>
        <end position="222"/>
    </location>
</feature>
<dbReference type="GO" id="GO:0098796">
    <property type="term" value="C:membrane protein complex"/>
    <property type="evidence" value="ECO:0007669"/>
    <property type="project" value="UniProtKB-ARBA"/>
</dbReference>
<evidence type="ECO:0000256" key="4">
    <source>
        <dbReference type="ARBA" id="ARBA00038388"/>
    </source>
</evidence>
<reference evidence="7" key="1">
    <citation type="submission" date="2016-10" db="EMBL/GenBank/DDBJ databases">
        <authorList>
            <person name="Varghese N."/>
            <person name="Submissions S."/>
        </authorList>
    </citation>
    <scope>NUCLEOTIDE SEQUENCE [LARGE SCALE GENOMIC DNA]</scope>
    <source>
        <strain evidence="7">DSM 26348</strain>
    </source>
</reference>
<dbReference type="PROSITE" id="PS00211">
    <property type="entry name" value="ABC_TRANSPORTER_1"/>
    <property type="match status" value="1"/>
</dbReference>
<dbReference type="SMART" id="SM00382">
    <property type="entry name" value="AAA"/>
    <property type="match status" value="1"/>
</dbReference>
<dbReference type="Proteomes" id="UP000199518">
    <property type="component" value="Unassembled WGS sequence"/>
</dbReference>
<proteinExistence type="inferred from homology"/>
<dbReference type="GO" id="GO:0016887">
    <property type="term" value="F:ATP hydrolysis activity"/>
    <property type="evidence" value="ECO:0007669"/>
    <property type="project" value="InterPro"/>
</dbReference>
<dbReference type="EMBL" id="FOQD01000011">
    <property type="protein sequence ID" value="SFI68751.1"/>
    <property type="molecule type" value="Genomic_DNA"/>
</dbReference>
<dbReference type="GO" id="GO:0022857">
    <property type="term" value="F:transmembrane transporter activity"/>
    <property type="evidence" value="ECO:0007669"/>
    <property type="project" value="UniProtKB-ARBA"/>
</dbReference>
<keyword evidence="1" id="KW-0813">Transport</keyword>
<dbReference type="PANTHER" id="PTHR24220:SF86">
    <property type="entry name" value="ABC TRANSPORTER ABCH.1"/>
    <property type="match status" value="1"/>
</dbReference>
<dbReference type="Pfam" id="PF00005">
    <property type="entry name" value="ABC_tran"/>
    <property type="match status" value="1"/>
</dbReference>
<evidence type="ECO:0000256" key="2">
    <source>
        <dbReference type="ARBA" id="ARBA00022741"/>
    </source>
</evidence>
<dbReference type="InterPro" id="IPR027417">
    <property type="entry name" value="P-loop_NTPase"/>
</dbReference>
<organism evidence="6 7">
    <name type="scientific">Planctomicrobium piriforme</name>
    <dbReference type="NCBI Taxonomy" id="1576369"/>
    <lineage>
        <taxon>Bacteria</taxon>
        <taxon>Pseudomonadati</taxon>
        <taxon>Planctomycetota</taxon>
        <taxon>Planctomycetia</taxon>
        <taxon>Planctomycetales</taxon>
        <taxon>Planctomycetaceae</taxon>
        <taxon>Planctomicrobium</taxon>
    </lineage>
</organism>
<accession>A0A1I3K8D2</accession>
<evidence type="ECO:0000313" key="7">
    <source>
        <dbReference type="Proteomes" id="UP000199518"/>
    </source>
</evidence>
<keyword evidence="3 6" id="KW-0067">ATP-binding</keyword>
<evidence type="ECO:0000256" key="1">
    <source>
        <dbReference type="ARBA" id="ARBA00022448"/>
    </source>
</evidence>
<dbReference type="GO" id="GO:0005886">
    <property type="term" value="C:plasma membrane"/>
    <property type="evidence" value="ECO:0007669"/>
    <property type="project" value="TreeGrafter"/>
</dbReference>
<dbReference type="PANTHER" id="PTHR24220">
    <property type="entry name" value="IMPORT ATP-BINDING PROTEIN"/>
    <property type="match status" value="1"/>
</dbReference>
<dbReference type="RefSeq" id="WP_092051625.1">
    <property type="nucleotide sequence ID" value="NZ_FOQD01000011.1"/>
</dbReference>
<dbReference type="OrthoDB" id="273392at2"/>
<evidence type="ECO:0000256" key="3">
    <source>
        <dbReference type="ARBA" id="ARBA00022840"/>
    </source>
</evidence>
<keyword evidence="2" id="KW-0547">Nucleotide-binding</keyword>
<keyword evidence="7" id="KW-1185">Reference proteome</keyword>
<dbReference type="FunFam" id="3.40.50.300:FF:000032">
    <property type="entry name" value="Export ABC transporter ATP-binding protein"/>
    <property type="match status" value="1"/>
</dbReference>
<dbReference type="PROSITE" id="PS50893">
    <property type="entry name" value="ABC_TRANSPORTER_2"/>
    <property type="match status" value="1"/>
</dbReference>
<dbReference type="AlphaFoldDB" id="A0A1I3K8D2"/>
<dbReference type="InterPro" id="IPR017911">
    <property type="entry name" value="MacB-like_ATP-bd"/>
</dbReference>
<dbReference type="InterPro" id="IPR003439">
    <property type="entry name" value="ABC_transporter-like_ATP-bd"/>
</dbReference>
<evidence type="ECO:0000313" key="6">
    <source>
        <dbReference type="EMBL" id="SFI68751.1"/>
    </source>
</evidence>